<reference evidence="4" key="1">
    <citation type="journal article" date="2019" name="Sci. Rep.">
        <title>Draft genome of Tanacetum cinerariifolium, the natural source of mosquito coil.</title>
        <authorList>
            <person name="Yamashiro T."/>
            <person name="Shiraishi A."/>
            <person name="Satake H."/>
            <person name="Nakayama K."/>
        </authorList>
    </citation>
    <scope>NUCLEOTIDE SEQUENCE</scope>
</reference>
<dbReference type="Gene3D" id="3.10.10.10">
    <property type="entry name" value="HIV Type 1 Reverse Transcriptase, subunit A, domain 1"/>
    <property type="match status" value="1"/>
</dbReference>
<keyword evidence="4" id="KW-0548">Nucleotidyltransferase</keyword>
<dbReference type="PANTHER" id="PTHR33067">
    <property type="entry name" value="RNA-DIRECTED DNA POLYMERASE-RELATED"/>
    <property type="match status" value="1"/>
</dbReference>
<feature type="coiled-coil region" evidence="1">
    <location>
        <begin position="795"/>
        <end position="822"/>
    </location>
</feature>
<dbReference type="Gene3D" id="2.40.70.10">
    <property type="entry name" value="Acid Proteases"/>
    <property type="match status" value="1"/>
</dbReference>
<comment type="caution">
    <text evidence="4">The sequence shown here is derived from an EMBL/GenBank/DDBJ whole genome shotgun (WGS) entry which is preliminary data.</text>
</comment>
<dbReference type="SUPFAM" id="SSF56672">
    <property type="entry name" value="DNA/RNA polymerases"/>
    <property type="match status" value="1"/>
</dbReference>
<proteinExistence type="predicted"/>
<gene>
    <name evidence="4" type="ORF">Tci_041825</name>
</gene>
<dbReference type="PANTHER" id="PTHR33067:SF9">
    <property type="entry name" value="RNA-DIRECTED DNA POLYMERASE"/>
    <property type="match status" value="1"/>
</dbReference>
<keyword evidence="4" id="KW-0808">Transferase</keyword>
<dbReference type="Gene3D" id="3.30.420.10">
    <property type="entry name" value="Ribonuclease H-like superfamily/Ribonuclease H"/>
    <property type="match status" value="1"/>
</dbReference>
<dbReference type="Gene3D" id="3.30.70.270">
    <property type="match status" value="1"/>
</dbReference>
<dbReference type="InterPro" id="IPR001584">
    <property type="entry name" value="Integrase_cat-core"/>
</dbReference>
<name>A0A6L2M9D9_TANCI</name>
<keyword evidence="1" id="KW-0175">Coiled coil</keyword>
<dbReference type="InterPro" id="IPR005162">
    <property type="entry name" value="Retrotrans_gag_dom"/>
</dbReference>
<protein>
    <submittedName>
        <fullName evidence="4">Reverse transcriptase domain-containing protein</fullName>
    </submittedName>
</protein>
<dbReference type="CDD" id="cd00303">
    <property type="entry name" value="retropepsin_like"/>
    <property type="match status" value="1"/>
</dbReference>
<evidence type="ECO:0000256" key="1">
    <source>
        <dbReference type="SAM" id="Coils"/>
    </source>
</evidence>
<dbReference type="InterPro" id="IPR036397">
    <property type="entry name" value="RNaseH_sf"/>
</dbReference>
<accession>A0A6L2M9D9</accession>
<dbReference type="Pfam" id="PF03732">
    <property type="entry name" value="Retrotrans_gag"/>
    <property type="match status" value="1"/>
</dbReference>
<dbReference type="InterPro" id="IPR043502">
    <property type="entry name" value="DNA/RNA_pol_sf"/>
</dbReference>
<dbReference type="Pfam" id="PF00665">
    <property type="entry name" value="rve"/>
    <property type="match status" value="1"/>
</dbReference>
<feature type="region of interest" description="Disordered" evidence="2">
    <location>
        <begin position="275"/>
        <end position="295"/>
    </location>
</feature>
<evidence type="ECO:0000313" key="4">
    <source>
        <dbReference type="EMBL" id="GEU69847.1"/>
    </source>
</evidence>
<evidence type="ECO:0000256" key="2">
    <source>
        <dbReference type="SAM" id="MobiDB-lite"/>
    </source>
</evidence>
<feature type="domain" description="Integrase catalytic" evidence="3">
    <location>
        <begin position="1513"/>
        <end position="1692"/>
    </location>
</feature>
<organism evidence="4">
    <name type="scientific">Tanacetum cinerariifolium</name>
    <name type="common">Dalmatian daisy</name>
    <name type="synonym">Chrysanthemum cinerariifolium</name>
    <dbReference type="NCBI Taxonomy" id="118510"/>
    <lineage>
        <taxon>Eukaryota</taxon>
        <taxon>Viridiplantae</taxon>
        <taxon>Streptophyta</taxon>
        <taxon>Embryophyta</taxon>
        <taxon>Tracheophyta</taxon>
        <taxon>Spermatophyta</taxon>
        <taxon>Magnoliopsida</taxon>
        <taxon>eudicotyledons</taxon>
        <taxon>Gunneridae</taxon>
        <taxon>Pentapetalae</taxon>
        <taxon>asterids</taxon>
        <taxon>campanulids</taxon>
        <taxon>Asterales</taxon>
        <taxon>Asteraceae</taxon>
        <taxon>Asteroideae</taxon>
        <taxon>Anthemideae</taxon>
        <taxon>Anthemidinae</taxon>
        <taxon>Tanacetum</taxon>
    </lineage>
</organism>
<keyword evidence="4" id="KW-0695">RNA-directed DNA polymerase</keyword>
<dbReference type="EMBL" id="BKCJ010006010">
    <property type="protein sequence ID" value="GEU69847.1"/>
    <property type="molecule type" value="Genomic_DNA"/>
</dbReference>
<sequence length="1731" mass="194888">MDPVIHCTILPSHSRSLKGFLFHFSQRSIHFYRLAHSELDDIEKVAVCSSLQLLKTKNALIESRAKRSSINLIRTLFHITCSSHIVKTRVIIRVLCIILVVLPEHPSDTKVLTMKIEILLEPKSNKLLVGDMYVVPTGRVIVATGRESKARTTLLQSIPDYHVADFHYMNDSRDIWNAVKARISDAGEFALMGVTSEKVDRFSIGLPKLIVKAVPPSLSGDYTSLSDHIDLDESQMSYGIKSSTSCDSKSMSNDFVSYDDSDKSSKVNTNDFASSDSSVKFSEHQPNDSTLCASTSSVSTSVNEVEIESNVGTPIKEPIIVQDLPSFTCNSSDKNEHTSRTSCNKNGYFNKKAGHSRKNASSVSKLCFVCGSGTHLIKDCDFYEKQMANKTIGIGVGHVHFPSGKPKVFAPVPAVRQNRPFPVPTDRGYSPSVSSVGIDGQLLLSPQQVVFGNNIEKVYTGYPRTIVDLIHLLTDDNVVDLLTKAFDGPRVFNSPMLHLLRVEMVINSPWIMPILGTEELASPKQTTPVPTGRYVVPTGRVIVATGSESSSNPISTNSKHRNRIHSKPRVEPFSIPIVTMVDNCTMEEMLQAPTKGYGDAIMNEITRFTQNFEETFGEAWERFKEMPRQCPHYGFSKLHQINTFYNGLNEHEQDFLNVAVGGNLLRKTPQDALIIIENKLKVRYSRNKPVAFKVSTTSSGNSSSTDARIDILTDTISNLVETFNKKMKTPVTVKAIEETCVICGGAHPYYDCIATDSNISSACATTDYETSIRAMQNQIDNFKVELKNKIYSLMQNQINSVKNELKSDINELRNMMASYFQKDTASTSGSGLLPSNTVANPRGNLKAITIRSGVSYDGPPIPPPTSSLPKVVEWVPEVTKETKIHEKDDILALKFVEIFRNLHFELSFIDALLHMLKFALMFKRILNNKENLFDLATTLVNENCSAVILKKLLEKLGDPGKFLIPCDFLVLYECLALADLGASINLMPFSIWKKLSFLKLSSTQMILELVDRSVARLAGIAEDVFVKVGKFHFPTDFIVVGYVVDPRVPLILGRPFLRTERDLIDFYGEEINPSPCKEYVQEVLGFSDNSKSGNPTPTSDHIIALSSPSLTPFEGGDFILKEIKACLTRKSIPLGIDDTDFDLEGDIHLLEELLNKDPSSSPLPLKKLNVEEIKIVKSSIDEPPKLKIKDLPSHLEYVFLEGTDKLPVIISKDLKYEEKYTLLKDDFKPAVQHQRRVNLKIHEIIKKEVIKLLDAGLIYPISDRLWVSPVHCVPKKGGMTIVENDDNELIPTRCMMAIFHDMIEKMMEVFMDDFSVFGDSFFSYLSYLDQMLQRCKDTNLVLNWKMCHFIVKEGIVLGHKIYKSEIKVDRAKVDVIAKLPHPTSVKGAKNLAADHLSRFENPHQDEFENKEITETFPLETLGMIAFRGDSSTSWFFDFANYHAGNFIVKGMSSQQKKKFFKDVKHYFWDDPYLFKICTDQVIRWYVHGQEAVDILTTCHNGPIRGHHGKISQRDEMPQNAIQFCEIFDVWGIDFMGPFPSSKGKKYILVAVDYLSKWVEAKELPTNDTRVVVKSLKSFFARFRTPRAIISDHGIHFCNDQFAKVMLKYGVTHRLSTVYHPQTSGQVEVSNRGLKHILERTIEKTKKIRDSKTMDRIFNVGDRVLLFNSRLKILSGKLKTHWTGPFTVAHVFTYGTIELSQVDGPNFKVMDMSKVDKNEAKQTKPGTEMKRV</sequence>
<evidence type="ECO:0000259" key="3">
    <source>
        <dbReference type="PROSITE" id="PS50994"/>
    </source>
</evidence>
<dbReference type="InterPro" id="IPR043128">
    <property type="entry name" value="Rev_trsase/Diguanyl_cyclase"/>
</dbReference>
<dbReference type="GO" id="GO:0015074">
    <property type="term" value="P:DNA integration"/>
    <property type="evidence" value="ECO:0007669"/>
    <property type="project" value="InterPro"/>
</dbReference>
<dbReference type="GO" id="GO:0003964">
    <property type="term" value="F:RNA-directed DNA polymerase activity"/>
    <property type="evidence" value="ECO:0007669"/>
    <property type="project" value="UniProtKB-KW"/>
</dbReference>
<dbReference type="GO" id="GO:0003676">
    <property type="term" value="F:nucleic acid binding"/>
    <property type="evidence" value="ECO:0007669"/>
    <property type="project" value="InterPro"/>
</dbReference>
<dbReference type="PROSITE" id="PS50994">
    <property type="entry name" value="INTEGRASE"/>
    <property type="match status" value="1"/>
</dbReference>
<dbReference type="InterPro" id="IPR012337">
    <property type="entry name" value="RNaseH-like_sf"/>
</dbReference>
<dbReference type="InterPro" id="IPR021109">
    <property type="entry name" value="Peptidase_aspartic_dom_sf"/>
</dbReference>
<dbReference type="SUPFAM" id="SSF53098">
    <property type="entry name" value="Ribonuclease H-like"/>
    <property type="match status" value="1"/>
</dbReference>